<evidence type="ECO:0000256" key="1">
    <source>
        <dbReference type="PIRSR" id="PIRSR002703-1"/>
    </source>
</evidence>
<keyword evidence="1" id="KW-1015">Disulfide bond</keyword>
<feature type="disulfide bond" evidence="1">
    <location>
        <begin position="142"/>
        <end position="235"/>
    </location>
</feature>
<dbReference type="AlphaFoldDB" id="A0A2H3J6V0"/>
<organism evidence="2 3">
    <name type="scientific">Wolfiporia cocos (strain MD-104)</name>
    <name type="common">Brown rot fungus</name>
    <dbReference type="NCBI Taxonomy" id="742152"/>
    <lineage>
        <taxon>Eukaryota</taxon>
        <taxon>Fungi</taxon>
        <taxon>Dikarya</taxon>
        <taxon>Basidiomycota</taxon>
        <taxon>Agaricomycotina</taxon>
        <taxon>Agaricomycetes</taxon>
        <taxon>Polyporales</taxon>
        <taxon>Phaeolaceae</taxon>
        <taxon>Wolfiporia</taxon>
    </lineage>
</organism>
<feature type="disulfide bond" evidence="1">
    <location>
        <begin position="89"/>
        <end position="95"/>
    </location>
</feature>
<feature type="disulfide bond" evidence="1">
    <location>
        <begin position="191"/>
        <end position="201"/>
    </location>
</feature>
<dbReference type="SMART" id="SM00205">
    <property type="entry name" value="THN"/>
    <property type="match status" value="1"/>
</dbReference>
<dbReference type="InterPro" id="IPR001938">
    <property type="entry name" value="Thaumatin"/>
</dbReference>
<name>A0A2H3J6V0_WOLCO</name>
<dbReference type="InterPro" id="IPR037176">
    <property type="entry name" value="Osmotin/thaumatin-like_sf"/>
</dbReference>
<feature type="disulfide bond" evidence="1">
    <location>
        <begin position="176"/>
        <end position="190"/>
    </location>
</feature>
<evidence type="ECO:0000313" key="2">
    <source>
        <dbReference type="EMBL" id="PCH37375.1"/>
    </source>
</evidence>
<reference evidence="2 3" key="1">
    <citation type="journal article" date="2012" name="Science">
        <title>The Paleozoic origin of enzymatic lignin decomposition reconstructed from 31 fungal genomes.</title>
        <authorList>
            <person name="Floudas D."/>
            <person name="Binder M."/>
            <person name="Riley R."/>
            <person name="Barry K."/>
            <person name="Blanchette R.A."/>
            <person name="Henrissat B."/>
            <person name="Martinez A.T."/>
            <person name="Otillar R."/>
            <person name="Spatafora J.W."/>
            <person name="Yadav J.S."/>
            <person name="Aerts A."/>
            <person name="Benoit I."/>
            <person name="Boyd A."/>
            <person name="Carlson A."/>
            <person name="Copeland A."/>
            <person name="Coutinho P.M."/>
            <person name="de Vries R.P."/>
            <person name="Ferreira P."/>
            <person name="Findley K."/>
            <person name="Foster B."/>
            <person name="Gaskell J."/>
            <person name="Glotzer D."/>
            <person name="Gorecki P."/>
            <person name="Heitman J."/>
            <person name="Hesse C."/>
            <person name="Hori C."/>
            <person name="Igarashi K."/>
            <person name="Jurgens J.A."/>
            <person name="Kallen N."/>
            <person name="Kersten P."/>
            <person name="Kohler A."/>
            <person name="Kuees U."/>
            <person name="Kumar T.K.A."/>
            <person name="Kuo A."/>
            <person name="LaButti K."/>
            <person name="Larrondo L.F."/>
            <person name="Lindquist E."/>
            <person name="Ling A."/>
            <person name="Lombard V."/>
            <person name="Lucas S."/>
            <person name="Lundell T."/>
            <person name="Martin R."/>
            <person name="McLaughlin D.J."/>
            <person name="Morgenstern I."/>
            <person name="Morin E."/>
            <person name="Murat C."/>
            <person name="Nagy L.G."/>
            <person name="Nolan M."/>
            <person name="Ohm R.A."/>
            <person name="Patyshakuliyeva A."/>
            <person name="Rokas A."/>
            <person name="Ruiz-Duenas F.J."/>
            <person name="Sabat G."/>
            <person name="Salamov A."/>
            <person name="Samejima M."/>
            <person name="Schmutz J."/>
            <person name="Slot J.C."/>
            <person name="St John F."/>
            <person name="Stenlid J."/>
            <person name="Sun H."/>
            <person name="Sun S."/>
            <person name="Syed K."/>
            <person name="Tsang A."/>
            <person name="Wiebenga A."/>
            <person name="Young D."/>
            <person name="Pisabarro A."/>
            <person name="Eastwood D.C."/>
            <person name="Martin F."/>
            <person name="Cullen D."/>
            <person name="Grigoriev I.V."/>
            <person name="Hibbett D.S."/>
        </authorList>
    </citation>
    <scope>NUCLEOTIDE SEQUENCE [LARGE SCALE GENOMIC DNA]</scope>
    <source>
        <strain evidence="2 3">MD-104</strain>
    </source>
</reference>
<dbReference type="SUPFAM" id="SSF49870">
    <property type="entry name" value="Osmotin, thaumatin-like protein"/>
    <property type="match status" value="1"/>
</dbReference>
<proteinExistence type="predicted"/>
<evidence type="ECO:0000313" key="3">
    <source>
        <dbReference type="Proteomes" id="UP000218811"/>
    </source>
</evidence>
<dbReference type="OrthoDB" id="430315at2759"/>
<keyword evidence="3" id="KW-1185">Reference proteome</keyword>
<dbReference type="Proteomes" id="UP000218811">
    <property type="component" value="Unassembled WGS sequence"/>
</dbReference>
<dbReference type="PIRSF" id="PIRSF002703">
    <property type="entry name" value="Thaumatin"/>
    <property type="match status" value="1"/>
</dbReference>
<protein>
    <submittedName>
        <fullName evidence="2">Thaumatin-like protein</fullName>
    </submittedName>
</protein>
<feature type="disulfide bond" evidence="1">
    <location>
        <begin position="147"/>
        <end position="216"/>
    </location>
</feature>
<feature type="disulfide bond" evidence="1">
    <location>
        <begin position="72"/>
        <end position="84"/>
    </location>
</feature>
<dbReference type="Pfam" id="PF00314">
    <property type="entry name" value="Thaumatin"/>
    <property type="match status" value="1"/>
</dbReference>
<dbReference type="PROSITE" id="PS51367">
    <property type="entry name" value="THAUMATIN_2"/>
    <property type="match status" value="1"/>
</dbReference>
<dbReference type="EMBL" id="KB467931">
    <property type="protein sequence ID" value="PCH37375.1"/>
    <property type="molecule type" value="Genomic_DNA"/>
</dbReference>
<dbReference type="PANTHER" id="PTHR31048">
    <property type="entry name" value="OS03G0233200 PROTEIN"/>
    <property type="match status" value="1"/>
</dbReference>
<gene>
    <name evidence="2" type="ORF">WOLCODRAFT_109779</name>
</gene>
<feature type="disulfide bond" evidence="1">
    <location>
        <begin position="20"/>
        <end position="248"/>
    </location>
</feature>
<sequence length="249" mass="26417">MLAVLSVRTCARTFTVANDCPYTIWPAMFTGPSPKRAVPNYPAGWEAQPHTSVGFSVPNDWTAGRIWGRTDCDFSNDSASGQTCLTGWCIGGLLCNPTTGTGVPPATVAEWTLQGDNNKDYYDVSLVDGFNIPMEITNNAKCSTAECPADLNSLCPSALKGPSNSTGGVVGCQSSCDANLNDDKTNSPDCCTGSYSTAATCPSSGVQYYSFFKDNCPDSYAYAFDESSGTALWQCDSALNADYTLTFCP</sequence>
<dbReference type="Gene3D" id="2.60.110.10">
    <property type="entry name" value="Thaumatin"/>
    <property type="match status" value="1"/>
</dbReference>
<dbReference type="OMA" id="NRNCPAE"/>
<dbReference type="STRING" id="742152.A0A2H3J6V0"/>
<accession>A0A2H3J6V0</accession>
<feature type="disulfide bond" evidence="1">
    <location>
        <begin position="155"/>
        <end position="172"/>
    </location>
</feature>